<keyword evidence="1" id="KW-0472">Membrane</keyword>
<evidence type="ECO:0000313" key="3">
    <source>
        <dbReference type="Proteomes" id="UP000029614"/>
    </source>
</evidence>
<dbReference type="EMBL" id="JRNU01000010">
    <property type="protein sequence ID" value="KGF52610.1"/>
    <property type="molecule type" value="Genomic_DNA"/>
</dbReference>
<evidence type="ECO:0000313" key="2">
    <source>
        <dbReference type="EMBL" id="KGF52610.1"/>
    </source>
</evidence>
<name>A0A096B0G9_9BACT</name>
<dbReference type="AlphaFoldDB" id="A0A096B0G9"/>
<keyword evidence="1" id="KW-1133">Transmembrane helix</keyword>
<dbReference type="Proteomes" id="UP000029614">
    <property type="component" value="Unassembled WGS sequence"/>
</dbReference>
<keyword evidence="3" id="KW-1185">Reference proteome</keyword>
<protein>
    <submittedName>
        <fullName evidence="2">Uncharacterized protein</fullName>
    </submittedName>
</protein>
<feature type="transmembrane region" description="Helical" evidence="1">
    <location>
        <begin position="73"/>
        <end position="91"/>
    </location>
</feature>
<comment type="caution">
    <text evidence="2">The sequence shown here is derived from an EMBL/GenBank/DDBJ whole genome shotgun (WGS) entry which is preliminary data.</text>
</comment>
<organism evidence="2 3">
    <name type="scientific">Prevotella amnii DNF00058</name>
    <dbReference type="NCBI Taxonomy" id="1401066"/>
    <lineage>
        <taxon>Bacteria</taxon>
        <taxon>Pseudomonadati</taxon>
        <taxon>Bacteroidota</taxon>
        <taxon>Bacteroidia</taxon>
        <taxon>Bacteroidales</taxon>
        <taxon>Prevotellaceae</taxon>
        <taxon>Prevotella</taxon>
    </lineage>
</organism>
<gene>
    <name evidence="2" type="ORF">HMPREF9302_03310</name>
</gene>
<feature type="transmembrane region" description="Helical" evidence="1">
    <location>
        <begin position="31"/>
        <end position="52"/>
    </location>
</feature>
<reference evidence="2 3" key="1">
    <citation type="submission" date="2014-07" db="EMBL/GenBank/DDBJ databases">
        <authorList>
            <person name="McCorrison J."/>
            <person name="Sanka R."/>
            <person name="Torralba M."/>
            <person name="Gillis M."/>
            <person name="Haft D.H."/>
            <person name="Methe B."/>
            <person name="Sutton G."/>
            <person name="Nelson K.E."/>
        </authorList>
    </citation>
    <scope>NUCLEOTIDE SEQUENCE [LARGE SCALE GENOMIC DNA]</scope>
    <source>
        <strain evidence="2 3">DNF00058</strain>
    </source>
</reference>
<proteinExistence type="predicted"/>
<sequence length="93" mass="10772">MVSYYHVAIAIINNNILFLLFIYNVRQVYSFHVKIPVSAVFVAIMKVKRLFVSKPKKSVFNLIGNATSSQSKIFNVKYGFFLLLYKIIVYLCL</sequence>
<keyword evidence="1" id="KW-0812">Transmembrane</keyword>
<accession>A0A096B0G9</accession>
<feature type="transmembrane region" description="Helical" evidence="1">
    <location>
        <begin position="7"/>
        <end position="25"/>
    </location>
</feature>
<evidence type="ECO:0000256" key="1">
    <source>
        <dbReference type="SAM" id="Phobius"/>
    </source>
</evidence>